<name>A0A6P1MK78_9FIRM</name>
<dbReference type="PANTHER" id="PTHR30349:SF64">
    <property type="entry name" value="PROPHAGE INTEGRASE INTD-RELATED"/>
    <property type="match status" value="1"/>
</dbReference>
<dbReference type="Pfam" id="PF00589">
    <property type="entry name" value="Phage_integrase"/>
    <property type="match status" value="1"/>
</dbReference>
<dbReference type="Pfam" id="PF14659">
    <property type="entry name" value="Phage_int_SAM_3"/>
    <property type="match status" value="1"/>
</dbReference>
<accession>A0A6P1MK78</accession>
<evidence type="ECO:0000256" key="1">
    <source>
        <dbReference type="ARBA" id="ARBA00003283"/>
    </source>
</evidence>
<dbReference type="InterPro" id="IPR044068">
    <property type="entry name" value="CB"/>
</dbReference>
<dbReference type="PROSITE" id="PS51900">
    <property type="entry name" value="CB"/>
    <property type="match status" value="1"/>
</dbReference>
<evidence type="ECO:0000313" key="9">
    <source>
        <dbReference type="EMBL" id="QHI73064.1"/>
    </source>
</evidence>
<dbReference type="InterPro" id="IPR002104">
    <property type="entry name" value="Integrase_catalytic"/>
</dbReference>
<dbReference type="GO" id="GO:0015074">
    <property type="term" value="P:DNA integration"/>
    <property type="evidence" value="ECO:0007669"/>
    <property type="project" value="UniProtKB-KW"/>
</dbReference>
<dbReference type="Gene3D" id="1.10.443.10">
    <property type="entry name" value="Intergrase catalytic core"/>
    <property type="match status" value="1"/>
</dbReference>
<evidence type="ECO:0000256" key="5">
    <source>
        <dbReference type="ARBA" id="ARBA00023172"/>
    </source>
</evidence>
<organism evidence="9 10">
    <name type="scientific">Aminipila terrae</name>
    <dbReference type="NCBI Taxonomy" id="2697030"/>
    <lineage>
        <taxon>Bacteria</taxon>
        <taxon>Bacillati</taxon>
        <taxon>Bacillota</taxon>
        <taxon>Clostridia</taxon>
        <taxon>Peptostreptococcales</taxon>
        <taxon>Anaerovoracaceae</taxon>
        <taxon>Aminipila</taxon>
    </lineage>
</organism>
<feature type="domain" description="Core-binding (CB)" evidence="8">
    <location>
        <begin position="65"/>
        <end position="149"/>
    </location>
</feature>
<comment type="similarity">
    <text evidence="2">Belongs to the 'phage' integrase family.</text>
</comment>
<keyword evidence="5" id="KW-0233">DNA recombination</keyword>
<evidence type="ECO:0000256" key="4">
    <source>
        <dbReference type="ARBA" id="ARBA00023125"/>
    </source>
</evidence>
<dbReference type="Gene3D" id="1.10.150.130">
    <property type="match status" value="1"/>
</dbReference>
<keyword evidence="10" id="KW-1185">Reference proteome</keyword>
<evidence type="ECO:0000256" key="2">
    <source>
        <dbReference type="ARBA" id="ARBA00008857"/>
    </source>
</evidence>
<dbReference type="InterPro" id="IPR011010">
    <property type="entry name" value="DNA_brk_join_enz"/>
</dbReference>
<dbReference type="PROSITE" id="PS51898">
    <property type="entry name" value="TYR_RECOMBINASE"/>
    <property type="match status" value="1"/>
</dbReference>
<dbReference type="Proteomes" id="UP000463883">
    <property type="component" value="Chromosome"/>
</dbReference>
<comment type="function">
    <text evidence="1">Site-specific tyrosine recombinase, which acts by catalyzing the cutting and rejoining of the recombining DNA molecules.</text>
</comment>
<dbReference type="InterPro" id="IPR004107">
    <property type="entry name" value="Integrase_SAM-like_N"/>
</dbReference>
<dbReference type="InterPro" id="IPR013762">
    <property type="entry name" value="Integrase-like_cat_sf"/>
</dbReference>
<keyword evidence="4 6" id="KW-0238">DNA-binding</keyword>
<evidence type="ECO:0000256" key="3">
    <source>
        <dbReference type="ARBA" id="ARBA00022908"/>
    </source>
</evidence>
<dbReference type="AlphaFoldDB" id="A0A6P1MK78"/>
<evidence type="ECO:0000256" key="6">
    <source>
        <dbReference type="PROSITE-ProRule" id="PRU01248"/>
    </source>
</evidence>
<gene>
    <name evidence="9" type="ORF">Ami3637_12235</name>
</gene>
<evidence type="ECO:0000259" key="8">
    <source>
        <dbReference type="PROSITE" id="PS51900"/>
    </source>
</evidence>
<sequence>MTGSVQEKNGMLYIVVNYKDENNKRRQKWIKTGLAIRGNRRKAEKMLTDLLAENQDDTYISKSKVLFSDYIKFWLEVNKSNLQVTTFDGYTHMLRRHLIPYFKTKNIYLQEVTPIHLSKYINDKLDEGLNPNTVIKHLAIIRSVLQYAVKQKLIKENVADLVEKPKRKKYLAQFYNQEEINTLLSFTKNTSIELPVFLACYFGLRRSEILGLKWGAIDFSNKTITIQHKVVRAYVDGKCTIQCSDDLKTDSSYRTLPLNDTICNYLGDLRLRQLTYSKVTFIRPNKNLDDYICIDSRGELLKPDYISRAFHKIILKHDLKPIRFHDLRHSCASLLLSLGYSMKDVQEWLGHSNFQTTANIYAHVDPKNKQNMIDELGNSLII</sequence>
<dbReference type="InterPro" id="IPR050090">
    <property type="entry name" value="Tyrosine_recombinase_XerCD"/>
</dbReference>
<reference evidence="9 10" key="1">
    <citation type="submission" date="2020-01" db="EMBL/GenBank/DDBJ databases">
        <title>Genomic analysis of Aminipila sp. CBA3637.</title>
        <authorList>
            <person name="Kim Y.B."/>
            <person name="Roh S.W."/>
        </authorList>
    </citation>
    <scope>NUCLEOTIDE SEQUENCE [LARGE SCALE GENOMIC DNA]</scope>
    <source>
        <strain evidence="9 10">CBA3637</strain>
    </source>
</reference>
<dbReference type="RefSeq" id="WP_162362831.1">
    <property type="nucleotide sequence ID" value="NZ_CP047591.1"/>
</dbReference>
<dbReference type="EMBL" id="CP047591">
    <property type="protein sequence ID" value="QHI73064.1"/>
    <property type="molecule type" value="Genomic_DNA"/>
</dbReference>
<keyword evidence="3" id="KW-0229">DNA integration</keyword>
<proteinExistence type="inferred from homology"/>
<dbReference type="InterPro" id="IPR010998">
    <property type="entry name" value="Integrase_recombinase_N"/>
</dbReference>
<dbReference type="SUPFAM" id="SSF56349">
    <property type="entry name" value="DNA breaking-rejoining enzymes"/>
    <property type="match status" value="1"/>
</dbReference>
<protein>
    <submittedName>
        <fullName evidence="9">Tyrosine-type recombinase/integrase</fullName>
    </submittedName>
</protein>
<dbReference type="KEGG" id="amic:Ami3637_12235"/>
<dbReference type="GO" id="GO:0003677">
    <property type="term" value="F:DNA binding"/>
    <property type="evidence" value="ECO:0007669"/>
    <property type="project" value="UniProtKB-UniRule"/>
</dbReference>
<dbReference type="PANTHER" id="PTHR30349">
    <property type="entry name" value="PHAGE INTEGRASE-RELATED"/>
    <property type="match status" value="1"/>
</dbReference>
<evidence type="ECO:0000313" key="10">
    <source>
        <dbReference type="Proteomes" id="UP000463883"/>
    </source>
</evidence>
<feature type="domain" description="Tyr recombinase" evidence="7">
    <location>
        <begin position="170"/>
        <end position="374"/>
    </location>
</feature>
<dbReference type="GO" id="GO:0006310">
    <property type="term" value="P:DNA recombination"/>
    <property type="evidence" value="ECO:0007669"/>
    <property type="project" value="UniProtKB-KW"/>
</dbReference>
<dbReference type="CDD" id="cd01189">
    <property type="entry name" value="INT_ICEBs1_C_like"/>
    <property type="match status" value="1"/>
</dbReference>
<evidence type="ECO:0000259" key="7">
    <source>
        <dbReference type="PROSITE" id="PS51898"/>
    </source>
</evidence>